<protein>
    <submittedName>
        <fullName evidence="1">Metallophosphoesterase</fullName>
    </submittedName>
</protein>
<dbReference type="RefSeq" id="WP_208734666.1">
    <property type="nucleotide sequence ID" value="NZ_RAWI01001118.1"/>
</dbReference>
<dbReference type="Proteomes" id="UP000278907">
    <property type="component" value="Unassembled WGS sequence"/>
</dbReference>
<gene>
    <name evidence="1" type="ORF">D7Y13_43340</name>
</gene>
<dbReference type="InterPro" id="IPR029052">
    <property type="entry name" value="Metallo-depent_PP-like"/>
</dbReference>
<proteinExistence type="predicted"/>
<feature type="non-terminal residue" evidence="1">
    <location>
        <position position="1"/>
    </location>
</feature>
<comment type="caution">
    <text evidence="1">The sequence shown here is derived from an EMBL/GenBank/DDBJ whole genome shotgun (WGS) entry which is preliminary data.</text>
</comment>
<reference evidence="1 2" key="1">
    <citation type="submission" date="2018-09" db="EMBL/GenBank/DDBJ databases">
        <authorList>
            <person name="Livingstone P.G."/>
            <person name="Whitworth D.E."/>
        </authorList>
    </citation>
    <scope>NUCLEOTIDE SEQUENCE [LARGE SCALE GENOMIC DNA]</scope>
    <source>
        <strain evidence="1 2">CA031B</strain>
    </source>
</reference>
<sequence>PWDGPVVDVAHVRVPEPSGHVQGLWLSHYAHRVWPRMHYGELHLYGHSHGSLPGTAASTDVGVDCFGFRPVTLAEIRVRLAENAMAAEGAP</sequence>
<organism evidence="1 2">
    <name type="scientific">Corallococcus praedator</name>
    <dbReference type="NCBI Taxonomy" id="2316724"/>
    <lineage>
        <taxon>Bacteria</taxon>
        <taxon>Pseudomonadati</taxon>
        <taxon>Myxococcota</taxon>
        <taxon>Myxococcia</taxon>
        <taxon>Myxococcales</taxon>
        <taxon>Cystobacterineae</taxon>
        <taxon>Myxococcaceae</taxon>
        <taxon>Corallococcus</taxon>
    </lineage>
</organism>
<name>A0ABX9Q3H0_9BACT</name>
<accession>A0ABX9Q3H0</accession>
<evidence type="ECO:0000313" key="1">
    <source>
        <dbReference type="EMBL" id="RKH80341.1"/>
    </source>
</evidence>
<dbReference type="Gene3D" id="3.60.21.10">
    <property type="match status" value="1"/>
</dbReference>
<keyword evidence="2" id="KW-1185">Reference proteome</keyword>
<dbReference type="EMBL" id="RAWI01001118">
    <property type="protein sequence ID" value="RKH80341.1"/>
    <property type="molecule type" value="Genomic_DNA"/>
</dbReference>
<evidence type="ECO:0000313" key="2">
    <source>
        <dbReference type="Proteomes" id="UP000278907"/>
    </source>
</evidence>